<dbReference type="InterPro" id="IPR015915">
    <property type="entry name" value="Kelch-typ_b-propeller"/>
</dbReference>
<dbReference type="PANTHER" id="PTHR46093:SF18">
    <property type="entry name" value="FIBRONECTIN TYPE-III DOMAIN-CONTAINING PROTEIN"/>
    <property type="match status" value="1"/>
</dbReference>
<dbReference type="SUPFAM" id="SSF117281">
    <property type="entry name" value="Kelch motif"/>
    <property type="match status" value="1"/>
</dbReference>
<dbReference type="Gene3D" id="2.120.10.80">
    <property type="entry name" value="Kelch-type beta propeller"/>
    <property type="match status" value="2"/>
</dbReference>
<dbReference type="EMBL" id="JARTCD010000006">
    <property type="protein sequence ID" value="KAJ8661977.1"/>
    <property type="molecule type" value="Genomic_DNA"/>
</dbReference>
<keyword evidence="4" id="KW-0812">Transmembrane</keyword>
<dbReference type="RefSeq" id="XP_058346890.1">
    <property type="nucleotide sequence ID" value="XM_058482392.1"/>
</dbReference>
<dbReference type="Proteomes" id="UP001234581">
    <property type="component" value="Unassembled WGS sequence"/>
</dbReference>
<proteinExistence type="predicted"/>
<feature type="transmembrane region" description="Helical" evidence="4">
    <location>
        <begin position="705"/>
        <end position="729"/>
    </location>
</feature>
<organism evidence="5 6">
    <name type="scientific">Lichtheimia ornata</name>
    <dbReference type="NCBI Taxonomy" id="688661"/>
    <lineage>
        <taxon>Eukaryota</taxon>
        <taxon>Fungi</taxon>
        <taxon>Fungi incertae sedis</taxon>
        <taxon>Mucoromycota</taxon>
        <taxon>Mucoromycotina</taxon>
        <taxon>Mucoromycetes</taxon>
        <taxon>Mucorales</taxon>
        <taxon>Lichtheimiaceae</taxon>
        <taxon>Lichtheimia</taxon>
    </lineage>
</organism>
<evidence type="ECO:0000313" key="6">
    <source>
        <dbReference type="Proteomes" id="UP001234581"/>
    </source>
</evidence>
<keyword evidence="1" id="KW-0880">Kelch repeat</keyword>
<keyword evidence="2" id="KW-0677">Repeat</keyword>
<reference evidence="5 6" key="1">
    <citation type="submission" date="2023-03" db="EMBL/GenBank/DDBJ databases">
        <title>Genome sequence of Lichtheimia ornata CBS 291.66.</title>
        <authorList>
            <person name="Mohabir J.T."/>
            <person name="Shea T.P."/>
            <person name="Kurbessoian T."/>
            <person name="Berby B."/>
            <person name="Fontaine J."/>
            <person name="Livny J."/>
            <person name="Gnirke A."/>
            <person name="Stajich J.E."/>
            <person name="Cuomo C.A."/>
        </authorList>
    </citation>
    <scope>NUCLEOTIDE SEQUENCE [LARGE SCALE GENOMIC DNA]</scope>
    <source>
        <strain evidence="5">CBS 291.66</strain>
    </source>
</reference>
<evidence type="ECO:0000256" key="1">
    <source>
        <dbReference type="ARBA" id="ARBA00022441"/>
    </source>
</evidence>
<dbReference type="GeneID" id="83209726"/>
<evidence type="ECO:0008006" key="7">
    <source>
        <dbReference type="Google" id="ProtNLM"/>
    </source>
</evidence>
<evidence type="ECO:0000256" key="2">
    <source>
        <dbReference type="ARBA" id="ARBA00022737"/>
    </source>
</evidence>
<gene>
    <name evidence="5" type="ORF">O0I10_002308</name>
</gene>
<dbReference type="PANTHER" id="PTHR46093">
    <property type="entry name" value="ACYL-COA-BINDING DOMAIN-CONTAINING PROTEIN 5"/>
    <property type="match status" value="1"/>
</dbReference>
<feature type="region of interest" description="Disordered" evidence="3">
    <location>
        <begin position="882"/>
        <end position="908"/>
    </location>
</feature>
<evidence type="ECO:0000256" key="3">
    <source>
        <dbReference type="SAM" id="MobiDB-lite"/>
    </source>
</evidence>
<accession>A0AAD7VAE3</accession>
<comment type="caution">
    <text evidence="5">The sequence shown here is derived from an EMBL/GenBank/DDBJ whole genome shotgun (WGS) entry which is preliminary data.</text>
</comment>
<evidence type="ECO:0000313" key="5">
    <source>
        <dbReference type="EMBL" id="KAJ8661977.1"/>
    </source>
</evidence>
<keyword evidence="6" id="KW-1185">Reference proteome</keyword>
<protein>
    <recommendedName>
        <fullName evidence="7">Galactose oxidase</fullName>
    </recommendedName>
</protein>
<dbReference type="AlphaFoldDB" id="A0AAD7VAE3"/>
<dbReference type="Pfam" id="PF24681">
    <property type="entry name" value="Kelch_KLHDC2_KLHL20_DRC7"/>
    <property type="match status" value="1"/>
</dbReference>
<sequence length="908" mass="102630">MRPFSQIGAATFVRDNVLYTIGGLSQYYNTTKPNNHFVGFHLNQLNGDIETDVPTSRDCPELAYGQAVLLPDNDRVLLFGGKNEDLWDENTTLLVHEYRFSTSMWQQLNVSAANNATNNGTVPRNTHRHTATLAPNGKVYIYGGLVPGTITRWFIHVWEYDPDTGRFTEFPIDYDPVGTVSLTSIALQDGKIVYVMYHEWAEALIFDTNRGVGYKQELSNQTMGKFPDPRIGANAILAPDNSTIYYFGGRKRWGDTYNEDPLDIPQTKLVAFNKIDILDTKTWAWLSPKEVRGEPAKARYDASAALLYGKYWTFVGGISEFLWTNDLNVLEIPEANSPTSTLANASITLTWLHNITDPNLDENENHESRGLGGGAIAGIVVGSLAGAMLVIITLVWMMRHANLGPLAIWEALISLIWDRRAGEPLWTAILHSVSKLILTGLFIAYCVYSIIQIVQSSETTVTMSTPVNQVRLPDIRFCFDNFRHSEGITNIQSDIVSRPDADVMDWGGFWTNLSDHFHMPYYSSSSSGDLRCWMFTAPPDFKLDYEANSPKSNGTRLRFLLASGDDGTSQSNAYLNQSRVHISVYHPDRNPIKVVYNISNQPNLSDDYIQQWLRREASDQQTENSYTMEFNTYSSIGYQLKNHRYLVDTPWNAVGFAQIRNNTPEVETSFRTSIQDGSMMIRNVLDVYPASFAEIVEEDQRVDTLMSASGLIGGMLSLFTFILTTLYGARPTSMYGWIMKLPFNKPTRSIERNLLRSFGSLGQPIPFVHPVDPHVLNPRQLQEHKLVETAYSNTATDDLHAKIRNMEETHQREMAALLKRLQLMELVFKSYYIDDEVFNRLHDAHCAEQDHQNSSGTLTPTTTADNDGIFTRLFRRRRYRATQNVSDEEQPAHNSAALLLDLPEKNGS</sequence>
<evidence type="ECO:0000256" key="4">
    <source>
        <dbReference type="SAM" id="Phobius"/>
    </source>
</evidence>
<name>A0AAD7VAE3_9FUNG</name>
<keyword evidence="4" id="KW-1133">Transmembrane helix</keyword>
<keyword evidence="4" id="KW-0472">Membrane</keyword>
<feature type="transmembrane region" description="Helical" evidence="4">
    <location>
        <begin position="371"/>
        <end position="396"/>
    </location>
</feature>